<evidence type="ECO:0000259" key="4">
    <source>
        <dbReference type="PROSITE" id="PS51034"/>
    </source>
</evidence>
<dbReference type="PANTHER" id="PTHR14002">
    <property type="entry name" value="ENDOGLIN/TGF-BETA RECEPTOR TYPE III"/>
    <property type="match status" value="1"/>
</dbReference>
<dbReference type="Gene3D" id="2.60.40.4100">
    <property type="entry name" value="Zona pellucida, ZP-C domain"/>
    <property type="match status" value="1"/>
</dbReference>
<dbReference type="PROSITE" id="PS51034">
    <property type="entry name" value="ZP_2"/>
    <property type="match status" value="1"/>
</dbReference>
<proteinExistence type="predicted"/>
<sequence>MTFSSRYCNMRLLNVDYYAPRGIRYFRVALPCYKQICMSRQSLRKENLAQVKMNIDLEMIRVRKRVAKKEKENYPPTEIEAEKEEILVRRMISLIVQYCAYETSPFVVKSVTCKAGGMEIELKPSLPKPSSGMWDLEVEGHPHCPNASKKDIGAGYRFTINYADRYLCGVEPVAWFTPSWISYAEVTLLLKDDNNTMVADSVSCLYNTRVEASSVTFRGEVTNEQLRYSGTVDEEGTDIEGFADSSQAISMEFLDEFNERLSHQNVKLGDPIKLVLSVSNNNLVQQILPETCYFSSSSSPEEHPRKGHTLVFVRRSCFNSKNPMVRAILPKMDRNQNGSSYELHFPAFYFTNYGRSLYVHCTILACVGNQKQCEPKPGCFGTNRKRRHVGTLELEPSTAAGIQKDLSGTREVQLSRYVVVQNGNGELKKGRFAYFDIKRCPAISEKNELDAELASMAHADAICLNFSVFVAIAGSMVIVIISLLIVVAWLLGRQGKDKSSKLANSYAVITKPADPNSPNVLKL</sequence>
<evidence type="ECO:0000256" key="1">
    <source>
        <dbReference type="ARBA" id="ARBA00022729"/>
    </source>
</evidence>
<dbReference type="InterPro" id="IPR042235">
    <property type="entry name" value="ZP-C_dom"/>
</dbReference>
<protein>
    <recommendedName>
        <fullName evidence="4">ZP domain-containing protein</fullName>
    </recommendedName>
</protein>
<keyword evidence="3" id="KW-0472">Membrane</keyword>
<dbReference type="InterPro" id="IPR001507">
    <property type="entry name" value="ZP_dom"/>
</dbReference>
<keyword evidence="2" id="KW-1015">Disulfide bond</keyword>
<dbReference type="InterPro" id="IPR055355">
    <property type="entry name" value="ZP-C"/>
</dbReference>
<feature type="domain" description="ZP" evidence="4">
    <location>
        <begin position="112"/>
        <end position="386"/>
    </location>
</feature>
<dbReference type="PANTHER" id="PTHR14002:SF43">
    <property type="entry name" value="DELTA-LIKE PROTEIN"/>
    <property type="match status" value="1"/>
</dbReference>
<evidence type="ECO:0000313" key="5">
    <source>
        <dbReference type="EMBL" id="KFD63060.1"/>
    </source>
</evidence>
<reference evidence="5" key="1">
    <citation type="journal article" date="2014" name="Nat. Genet.">
        <title>Genome and transcriptome of the porcine whipworm Trichuris suis.</title>
        <authorList>
            <person name="Jex A.R."/>
            <person name="Nejsum P."/>
            <person name="Schwarz E.M."/>
            <person name="Hu L."/>
            <person name="Young N.D."/>
            <person name="Hall R.S."/>
            <person name="Korhonen P.K."/>
            <person name="Liao S."/>
            <person name="Thamsborg S."/>
            <person name="Xia J."/>
            <person name="Xu P."/>
            <person name="Wang S."/>
            <person name="Scheerlinck J.P."/>
            <person name="Hofmann A."/>
            <person name="Sternberg P.W."/>
            <person name="Wang J."/>
            <person name="Gasser R.B."/>
        </authorList>
    </citation>
    <scope>NUCLEOTIDE SEQUENCE [LARGE SCALE GENOMIC DNA]</scope>
    <source>
        <strain evidence="5">DCEP-RM93F</strain>
    </source>
</reference>
<accession>A0A085N0R4</accession>
<dbReference type="Proteomes" id="UP000030758">
    <property type="component" value="Unassembled WGS sequence"/>
</dbReference>
<keyword evidence="3" id="KW-0812">Transmembrane</keyword>
<dbReference type="AlphaFoldDB" id="A0A085N0R4"/>
<gene>
    <name evidence="5" type="ORF">M514_07991</name>
</gene>
<keyword evidence="1" id="KW-0732">Signal</keyword>
<evidence type="ECO:0000256" key="2">
    <source>
        <dbReference type="ARBA" id="ARBA00023157"/>
    </source>
</evidence>
<name>A0A085N0R4_9BILA</name>
<keyword evidence="3" id="KW-1133">Transmembrane helix</keyword>
<feature type="transmembrane region" description="Helical" evidence="3">
    <location>
        <begin position="466"/>
        <end position="491"/>
    </location>
</feature>
<dbReference type="EMBL" id="KL367581">
    <property type="protein sequence ID" value="KFD63060.1"/>
    <property type="molecule type" value="Genomic_DNA"/>
</dbReference>
<dbReference type="Pfam" id="PF00100">
    <property type="entry name" value="Zona_pellucida"/>
    <property type="match status" value="1"/>
</dbReference>
<organism evidence="5">
    <name type="scientific">Trichuris suis</name>
    <name type="common">pig whipworm</name>
    <dbReference type="NCBI Taxonomy" id="68888"/>
    <lineage>
        <taxon>Eukaryota</taxon>
        <taxon>Metazoa</taxon>
        <taxon>Ecdysozoa</taxon>
        <taxon>Nematoda</taxon>
        <taxon>Enoplea</taxon>
        <taxon>Dorylaimia</taxon>
        <taxon>Trichinellida</taxon>
        <taxon>Trichuridae</taxon>
        <taxon>Trichuris</taxon>
    </lineage>
</organism>
<evidence type="ECO:0000256" key="3">
    <source>
        <dbReference type="SAM" id="Phobius"/>
    </source>
</evidence>